<comment type="caution">
    <text evidence="1">The sequence shown here is derived from an EMBL/GenBank/DDBJ whole genome shotgun (WGS) entry which is preliminary data.</text>
</comment>
<organism evidence="1 2">
    <name type="scientific">Sphingomonas aurantiaca</name>
    <dbReference type="NCBI Taxonomy" id="185949"/>
    <lineage>
        <taxon>Bacteria</taxon>
        <taxon>Pseudomonadati</taxon>
        <taxon>Pseudomonadota</taxon>
        <taxon>Alphaproteobacteria</taxon>
        <taxon>Sphingomonadales</taxon>
        <taxon>Sphingomonadaceae</taxon>
        <taxon>Sphingomonas</taxon>
    </lineage>
</organism>
<evidence type="ECO:0000313" key="1">
    <source>
        <dbReference type="EMBL" id="PTQ60840.1"/>
    </source>
</evidence>
<proteinExistence type="predicted"/>
<accession>A0A2T5GNC3</accession>
<reference evidence="1 2" key="1">
    <citation type="submission" date="2018-04" db="EMBL/GenBank/DDBJ databases">
        <title>Genomic Encyclopedia of Type Strains, Phase III (KMG-III): the genomes of soil and plant-associated and newly described type strains.</title>
        <authorList>
            <person name="Whitman W."/>
        </authorList>
    </citation>
    <scope>NUCLEOTIDE SEQUENCE [LARGE SCALE GENOMIC DNA]</scope>
    <source>
        <strain evidence="1 2">MA101b</strain>
    </source>
</reference>
<gene>
    <name evidence="1" type="ORF">C8J26_1154</name>
</gene>
<dbReference type="RefSeq" id="WP_146168778.1">
    <property type="nucleotide sequence ID" value="NZ_QAOG01000002.1"/>
</dbReference>
<evidence type="ECO:0000313" key="2">
    <source>
        <dbReference type="Proteomes" id="UP000244189"/>
    </source>
</evidence>
<protein>
    <submittedName>
        <fullName evidence="1">Uncharacterized protein</fullName>
    </submittedName>
</protein>
<dbReference type="Proteomes" id="UP000244189">
    <property type="component" value="Unassembled WGS sequence"/>
</dbReference>
<dbReference type="EMBL" id="QAOG01000002">
    <property type="protein sequence ID" value="PTQ60840.1"/>
    <property type="molecule type" value="Genomic_DNA"/>
</dbReference>
<sequence length="104" mass="10899">MLVRIFMGATWVGADRQEDYEFDALPAVGHKLAIAYEDGWEVATVRDIVHRLTDPETAADIAILVSVPVQSGQASDALPLAGLDGGIAKPSGVSVPKTTGPWGA</sequence>
<dbReference type="AlphaFoldDB" id="A0A2T5GNC3"/>
<name>A0A2T5GNC3_9SPHN</name>
<keyword evidence="2" id="KW-1185">Reference proteome</keyword>